<reference evidence="1" key="1">
    <citation type="submission" date="2018-05" db="EMBL/GenBank/DDBJ databases">
        <authorList>
            <person name="Lanie J.A."/>
            <person name="Ng W.-L."/>
            <person name="Kazmierczak K.M."/>
            <person name="Andrzejewski T.M."/>
            <person name="Davidsen T.M."/>
            <person name="Wayne K.J."/>
            <person name="Tettelin H."/>
            <person name="Glass J.I."/>
            <person name="Rusch D."/>
            <person name="Podicherti R."/>
            <person name="Tsui H.-C.T."/>
            <person name="Winkler M.E."/>
        </authorList>
    </citation>
    <scope>NUCLEOTIDE SEQUENCE</scope>
</reference>
<sequence>MFLSEEIKDKWQPVMEHEDLPKIE</sequence>
<proteinExistence type="predicted"/>
<dbReference type="AlphaFoldDB" id="A0A382PRE9"/>
<name>A0A382PRE9_9ZZZZ</name>
<gene>
    <name evidence="1" type="ORF">METZ01_LOCUS328214</name>
</gene>
<feature type="non-terminal residue" evidence="1">
    <location>
        <position position="24"/>
    </location>
</feature>
<evidence type="ECO:0000313" key="1">
    <source>
        <dbReference type="EMBL" id="SVC75360.1"/>
    </source>
</evidence>
<dbReference type="EMBL" id="UINC01108909">
    <property type="protein sequence ID" value="SVC75360.1"/>
    <property type="molecule type" value="Genomic_DNA"/>
</dbReference>
<accession>A0A382PRE9</accession>
<protein>
    <submittedName>
        <fullName evidence="1">Uncharacterized protein</fullName>
    </submittedName>
</protein>
<organism evidence="1">
    <name type="scientific">marine metagenome</name>
    <dbReference type="NCBI Taxonomy" id="408172"/>
    <lineage>
        <taxon>unclassified sequences</taxon>
        <taxon>metagenomes</taxon>
        <taxon>ecological metagenomes</taxon>
    </lineage>
</organism>